<dbReference type="Pfam" id="PF02518">
    <property type="entry name" value="HATPase_c"/>
    <property type="match status" value="1"/>
</dbReference>
<keyword evidence="21" id="KW-0812">Transmembrane</keyword>
<gene>
    <name evidence="23" type="ORF">SAMN05660282_01954</name>
</gene>
<evidence type="ECO:0000256" key="21">
    <source>
        <dbReference type="SAM" id="Phobius"/>
    </source>
</evidence>
<evidence type="ECO:0000256" key="14">
    <source>
        <dbReference type="ARBA" id="ARBA00023004"/>
    </source>
</evidence>
<keyword evidence="11" id="KW-0547">Nucleotide-binding</keyword>
<dbReference type="AlphaFoldDB" id="A0A1I2UVK6"/>
<evidence type="ECO:0000256" key="3">
    <source>
        <dbReference type="ARBA" id="ARBA00004496"/>
    </source>
</evidence>
<dbReference type="Gene3D" id="1.20.5.1930">
    <property type="match status" value="1"/>
</dbReference>
<dbReference type="GO" id="GO:0051539">
    <property type="term" value="F:4 iron, 4 sulfur cluster binding"/>
    <property type="evidence" value="ECO:0007669"/>
    <property type="project" value="UniProtKB-KW"/>
</dbReference>
<feature type="transmembrane region" description="Helical" evidence="21">
    <location>
        <begin position="91"/>
        <end position="111"/>
    </location>
</feature>
<evidence type="ECO:0000256" key="10">
    <source>
        <dbReference type="ARBA" id="ARBA00022723"/>
    </source>
</evidence>
<keyword evidence="15" id="KW-0902">Two-component regulatory system</keyword>
<accession>A0A1I2UVK6</accession>
<keyword evidence="16" id="KW-0411">Iron-sulfur</keyword>
<proteinExistence type="predicted"/>
<keyword evidence="24" id="KW-1185">Reference proteome</keyword>
<name>A0A1I2UVK6_9CORY</name>
<organism evidence="23 24">
    <name type="scientific">Corynebacterium spheniscorum</name>
    <dbReference type="NCBI Taxonomy" id="185761"/>
    <lineage>
        <taxon>Bacteria</taxon>
        <taxon>Bacillati</taxon>
        <taxon>Actinomycetota</taxon>
        <taxon>Actinomycetes</taxon>
        <taxon>Mycobacteriales</taxon>
        <taxon>Corynebacteriaceae</taxon>
        <taxon>Corynebacterium</taxon>
    </lineage>
</organism>
<evidence type="ECO:0000256" key="1">
    <source>
        <dbReference type="ARBA" id="ARBA00000085"/>
    </source>
</evidence>
<comment type="subcellular location">
    <subcellularLocation>
        <location evidence="3">Cytoplasm</location>
    </subcellularLocation>
</comment>
<keyword evidence="19" id="KW-0175">Coiled coil</keyword>
<dbReference type="EMBL" id="FOPJ01000015">
    <property type="protein sequence ID" value="SFG78956.1"/>
    <property type="molecule type" value="Genomic_DNA"/>
</dbReference>
<keyword evidence="7" id="KW-0963">Cytoplasm</keyword>
<feature type="transmembrane region" description="Helical" evidence="21">
    <location>
        <begin position="64"/>
        <end position="84"/>
    </location>
</feature>
<evidence type="ECO:0000313" key="24">
    <source>
        <dbReference type="Proteomes" id="UP000199065"/>
    </source>
</evidence>
<dbReference type="PRINTS" id="PR00344">
    <property type="entry name" value="BCTRLSENSOR"/>
</dbReference>
<evidence type="ECO:0000256" key="20">
    <source>
        <dbReference type="SAM" id="MobiDB-lite"/>
    </source>
</evidence>
<keyword evidence="14" id="KW-0408">Iron</keyword>
<evidence type="ECO:0000256" key="4">
    <source>
        <dbReference type="ARBA" id="ARBA00012438"/>
    </source>
</evidence>
<feature type="transmembrane region" description="Helical" evidence="21">
    <location>
        <begin position="156"/>
        <end position="173"/>
    </location>
</feature>
<keyword evidence="10" id="KW-0479">Metal-binding</keyword>
<dbReference type="Proteomes" id="UP000199065">
    <property type="component" value="Unassembled WGS sequence"/>
</dbReference>
<dbReference type="GO" id="GO:0005737">
    <property type="term" value="C:cytoplasm"/>
    <property type="evidence" value="ECO:0007669"/>
    <property type="project" value="UniProtKB-SubCell"/>
</dbReference>
<dbReference type="GO" id="GO:0016020">
    <property type="term" value="C:membrane"/>
    <property type="evidence" value="ECO:0007669"/>
    <property type="project" value="InterPro"/>
</dbReference>
<dbReference type="CDD" id="cd16917">
    <property type="entry name" value="HATPase_UhpB-NarQ-NarX-like"/>
    <property type="match status" value="1"/>
</dbReference>
<keyword evidence="8" id="KW-0597">Phosphoprotein</keyword>
<reference evidence="23 24" key="1">
    <citation type="submission" date="2016-10" db="EMBL/GenBank/DDBJ databases">
        <authorList>
            <person name="de Groot N.N."/>
        </authorList>
    </citation>
    <scope>NUCLEOTIDE SEQUENCE [LARGE SCALE GENOMIC DNA]</scope>
    <source>
        <strain>J11</strain>
        <strain evidence="24">PG 39</strain>
    </source>
</reference>
<sequence length="446" mass="47803">MGGVSADHAFPNSPIAALNPRVKVPFIKKLRWRRGDESQATSDAAEKKKPSRHDPGADALRNGIHILTSVILIVAVGASVQLPLWVAVTNLGLSAGFAFLYFFGASLYEIWGDRQRLVWVAGLTIVWIALTPIAPVGIYLVFPLFFLYLRVMPDNRGVVAVIAATIASVLVQVPKGITFGGVMGPAVSAVVVVAIDYAFRTLSKVNKEREELIEQLMATREELAETQHNAGMVAERQRIAHEIHDTLAQGLSSIQMLLHVAEAEIQGTGLSEEEKERPLDRIRLARSTAADNLAEARAMIAALQPASLKETSLGAALQRIAESFSATGGFPVTVEVHGDGERLPMGVEAALLRIAQGAVSNVVKHADASHCEIVLNYAGDEVLLDVADDGKGFDPEELEERPAGLGHIGLDAMRRRAAEHDGQVTVESAPGEGTCVSVIMPAHPNE</sequence>
<dbReference type="GO" id="GO:0046983">
    <property type="term" value="F:protein dimerization activity"/>
    <property type="evidence" value="ECO:0007669"/>
    <property type="project" value="InterPro"/>
</dbReference>
<evidence type="ECO:0000256" key="8">
    <source>
        <dbReference type="ARBA" id="ARBA00022553"/>
    </source>
</evidence>
<feature type="transmembrane region" description="Helical" evidence="21">
    <location>
        <begin position="117"/>
        <end position="149"/>
    </location>
</feature>
<evidence type="ECO:0000256" key="2">
    <source>
        <dbReference type="ARBA" id="ARBA00001966"/>
    </source>
</evidence>
<evidence type="ECO:0000256" key="11">
    <source>
        <dbReference type="ARBA" id="ARBA00022741"/>
    </source>
</evidence>
<keyword evidence="9" id="KW-0808">Transferase</keyword>
<evidence type="ECO:0000256" key="18">
    <source>
        <dbReference type="ARBA" id="ARBA00030800"/>
    </source>
</evidence>
<keyword evidence="12 23" id="KW-0418">Kinase</keyword>
<protein>
    <recommendedName>
        <fullName evidence="5">Oxygen sensor histidine kinase NreB</fullName>
        <ecNumber evidence="4">2.7.13.3</ecNumber>
    </recommendedName>
    <alternativeName>
        <fullName evidence="18">Nitrogen regulation protein B</fullName>
    </alternativeName>
</protein>
<evidence type="ECO:0000256" key="13">
    <source>
        <dbReference type="ARBA" id="ARBA00022840"/>
    </source>
</evidence>
<comment type="cofactor">
    <cofactor evidence="2">
        <name>[4Fe-4S] cluster</name>
        <dbReference type="ChEBI" id="CHEBI:49883"/>
    </cofactor>
</comment>
<keyword evidence="13" id="KW-0067">ATP-binding</keyword>
<dbReference type="InterPro" id="IPR003594">
    <property type="entry name" value="HATPase_dom"/>
</dbReference>
<dbReference type="InterPro" id="IPR036890">
    <property type="entry name" value="HATPase_C_sf"/>
</dbReference>
<dbReference type="InterPro" id="IPR004358">
    <property type="entry name" value="Sig_transdc_His_kin-like_C"/>
</dbReference>
<feature type="transmembrane region" description="Helical" evidence="21">
    <location>
        <begin position="179"/>
        <end position="199"/>
    </location>
</feature>
<comment type="function">
    <text evidence="17">Member of the two-component regulatory system NreB/NreC involved in the control of dissimilatory nitrate/nitrite reduction in response to oxygen. NreB functions as a direct oxygen sensor histidine kinase which is autophosphorylated, in the absence of oxygen, probably at the conserved histidine residue, and transfers its phosphate group probably to a conserved aspartate residue of NreC. NreB/NreC activates the expression of the nitrate (narGHJI) and nitrite (nir) reductase operons, as well as the putative nitrate transporter gene narT.</text>
</comment>
<dbReference type="GO" id="GO:0005524">
    <property type="term" value="F:ATP binding"/>
    <property type="evidence" value="ECO:0007669"/>
    <property type="project" value="UniProtKB-KW"/>
</dbReference>
<dbReference type="STRING" id="185761.SAMN05660282_01954"/>
<dbReference type="PANTHER" id="PTHR24421:SF10">
    <property type="entry name" value="NITRATE_NITRITE SENSOR PROTEIN NARQ"/>
    <property type="match status" value="1"/>
</dbReference>
<dbReference type="SMART" id="SM00387">
    <property type="entry name" value="HATPase_c"/>
    <property type="match status" value="1"/>
</dbReference>
<dbReference type="InterPro" id="IPR011712">
    <property type="entry name" value="Sig_transdc_His_kin_sub3_dim/P"/>
</dbReference>
<evidence type="ECO:0000256" key="6">
    <source>
        <dbReference type="ARBA" id="ARBA00022485"/>
    </source>
</evidence>
<dbReference type="PANTHER" id="PTHR24421">
    <property type="entry name" value="NITRATE/NITRITE SENSOR PROTEIN NARX-RELATED"/>
    <property type="match status" value="1"/>
</dbReference>
<evidence type="ECO:0000259" key="22">
    <source>
        <dbReference type="PROSITE" id="PS50109"/>
    </source>
</evidence>
<dbReference type="PIRSF" id="PIRSF037434">
    <property type="entry name" value="STHK_ChrS"/>
    <property type="match status" value="1"/>
</dbReference>
<dbReference type="InterPro" id="IPR005467">
    <property type="entry name" value="His_kinase_dom"/>
</dbReference>
<dbReference type="EC" id="2.7.13.3" evidence="4"/>
<feature type="region of interest" description="Disordered" evidence="20">
    <location>
        <begin position="35"/>
        <end position="57"/>
    </location>
</feature>
<keyword evidence="21" id="KW-1133">Transmembrane helix</keyword>
<keyword evidence="6" id="KW-0004">4Fe-4S</keyword>
<evidence type="ECO:0000256" key="7">
    <source>
        <dbReference type="ARBA" id="ARBA00022490"/>
    </source>
</evidence>
<comment type="catalytic activity">
    <reaction evidence="1">
        <text>ATP + protein L-histidine = ADP + protein N-phospho-L-histidine.</text>
        <dbReference type="EC" id="2.7.13.3"/>
    </reaction>
</comment>
<evidence type="ECO:0000256" key="9">
    <source>
        <dbReference type="ARBA" id="ARBA00022679"/>
    </source>
</evidence>
<dbReference type="InterPro" id="IPR017205">
    <property type="entry name" value="Sig_transdc_His_kinase_ChrS"/>
</dbReference>
<dbReference type="PROSITE" id="PS50109">
    <property type="entry name" value="HIS_KIN"/>
    <property type="match status" value="1"/>
</dbReference>
<feature type="compositionally biased region" description="Basic and acidic residues" evidence="20">
    <location>
        <begin position="44"/>
        <end position="56"/>
    </location>
</feature>
<dbReference type="GO" id="GO:0000155">
    <property type="term" value="F:phosphorelay sensor kinase activity"/>
    <property type="evidence" value="ECO:0007669"/>
    <property type="project" value="InterPro"/>
</dbReference>
<evidence type="ECO:0000313" key="23">
    <source>
        <dbReference type="EMBL" id="SFG78956.1"/>
    </source>
</evidence>
<dbReference type="SUPFAM" id="SSF55874">
    <property type="entry name" value="ATPase domain of HSP90 chaperone/DNA topoisomerase II/histidine kinase"/>
    <property type="match status" value="1"/>
</dbReference>
<feature type="coiled-coil region" evidence="19">
    <location>
        <begin position="202"/>
        <end position="229"/>
    </location>
</feature>
<feature type="domain" description="Histidine kinase" evidence="22">
    <location>
        <begin position="238"/>
        <end position="444"/>
    </location>
</feature>
<dbReference type="InterPro" id="IPR050482">
    <property type="entry name" value="Sensor_HK_TwoCompSys"/>
</dbReference>
<evidence type="ECO:0000256" key="12">
    <source>
        <dbReference type="ARBA" id="ARBA00022777"/>
    </source>
</evidence>
<evidence type="ECO:0000256" key="17">
    <source>
        <dbReference type="ARBA" id="ARBA00024827"/>
    </source>
</evidence>
<evidence type="ECO:0000256" key="5">
    <source>
        <dbReference type="ARBA" id="ARBA00017322"/>
    </source>
</evidence>
<dbReference type="Gene3D" id="3.30.565.10">
    <property type="entry name" value="Histidine kinase-like ATPase, C-terminal domain"/>
    <property type="match status" value="1"/>
</dbReference>
<evidence type="ECO:0000256" key="19">
    <source>
        <dbReference type="SAM" id="Coils"/>
    </source>
</evidence>
<dbReference type="Pfam" id="PF07730">
    <property type="entry name" value="HisKA_3"/>
    <property type="match status" value="1"/>
</dbReference>
<keyword evidence="21" id="KW-0472">Membrane</keyword>
<evidence type="ECO:0000256" key="16">
    <source>
        <dbReference type="ARBA" id="ARBA00023014"/>
    </source>
</evidence>
<dbReference type="GO" id="GO:0046872">
    <property type="term" value="F:metal ion binding"/>
    <property type="evidence" value="ECO:0007669"/>
    <property type="project" value="UniProtKB-KW"/>
</dbReference>
<evidence type="ECO:0000256" key="15">
    <source>
        <dbReference type="ARBA" id="ARBA00023012"/>
    </source>
</evidence>